<dbReference type="Pfam" id="PF03443">
    <property type="entry name" value="AA9"/>
    <property type="match status" value="1"/>
</dbReference>
<dbReference type="GO" id="GO:0008810">
    <property type="term" value="F:cellulase activity"/>
    <property type="evidence" value="ECO:0007669"/>
    <property type="project" value="UniProtKB-UniRule"/>
</dbReference>
<proteinExistence type="predicted"/>
<evidence type="ECO:0000256" key="5">
    <source>
        <dbReference type="RuleBase" id="RU368122"/>
    </source>
</evidence>
<keyword evidence="7" id="KW-0560">Oxidoreductase</keyword>
<dbReference type="CDD" id="cd21175">
    <property type="entry name" value="LPMO_AA9"/>
    <property type="match status" value="1"/>
</dbReference>
<dbReference type="EMBL" id="ML978771">
    <property type="protein sequence ID" value="KAF2083575.1"/>
    <property type="molecule type" value="Genomic_DNA"/>
</dbReference>
<feature type="non-terminal residue" evidence="7">
    <location>
        <position position="383"/>
    </location>
</feature>
<comment type="cofactor">
    <cofactor evidence="1">
        <name>Cu(2+)</name>
        <dbReference type="ChEBI" id="CHEBI:29036"/>
    </cofactor>
</comment>
<evidence type="ECO:0000313" key="8">
    <source>
        <dbReference type="Proteomes" id="UP000799776"/>
    </source>
</evidence>
<keyword evidence="5" id="KW-0119">Carbohydrate metabolism</keyword>
<dbReference type="GO" id="GO:0004497">
    <property type="term" value="F:monooxygenase activity"/>
    <property type="evidence" value="ECO:0007669"/>
    <property type="project" value="UniProtKB-KW"/>
</dbReference>
<keyword evidence="3 5" id="KW-0964">Secreted</keyword>
<dbReference type="InterPro" id="IPR005103">
    <property type="entry name" value="AA9_LPMO"/>
</dbReference>
<feature type="non-terminal residue" evidence="7">
    <location>
        <position position="1"/>
    </location>
</feature>
<dbReference type="GO" id="GO:0030245">
    <property type="term" value="P:cellulose catabolic process"/>
    <property type="evidence" value="ECO:0007669"/>
    <property type="project" value="UniProtKB-UniRule"/>
</dbReference>
<evidence type="ECO:0000259" key="6">
    <source>
        <dbReference type="Pfam" id="PF03443"/>
    </source>
</evidence>
<comment type="caution">
    <text evidence="7">The sequence shown here is derived from an EMBL/GenBank/DDBJ whole genome shotgun (WGS) entry which is preliminary data.</text>
</comment>
<evidence type="ECO:0000256" key="1">
    <source>
        <dbReference type="ARBA" id="ARBA00001973"/>
    </source>
</evidence>
<feature type="domain" description="Auxiliary Activity family 9 catalytic" evidence="6">
    <location>
        <begin position="13"/>
        <end position="226"/>
    </location>
</feature>
<keyword evidence="5" id="KW-0136">Cellulose degradation</keyword>
<comment type="subcellular location">
    <subcellularLocation>
        <location evidence="2 5">Secreted</location>
    </subcellularLocation>
</comment>
<dbReference type="InterPro" id="IPR049892">
    <property type="entry name" value="AA9"/>
</dbReference>
<evidence type="ECO:0000256" key="3">
    <source>
        <dbReference type="ARBA" id="ARBA00022525"/>
    </source>
</evidence>
<accession>A0A9P4HL29</accession>
<dbReference type="OrthoDB" id="5985073at2759"/>
<keyword evidence="8" id="KW-1185">Reference proteome</keyword>
<organism evidence="7 8">
    <name type="scientific">Saccharata proteae CBS 121410</name>
    <dbReference type="NCBI Taxonomy" id="1314787"/>
    <lineage>
        <taxon>Eukaryota</taxon>
        <taxon>Fungi</taxon>
        <taxon>Dikarya</taxon>
        <taxon>Ascomycota</taxon>
        <taxon>Pezizomycotina</taxon>
        <taxon>Dothideomycetes</taxon>
        <taxon>Dothideomycetes incertae sedis</taxon>
        <taxon>Botryosphaeriales</taxon>
        <taxon>Saccharataceae</taxon>
        <taxon>Saccharata</taxon>
    </lineage>
</organism>
<keyword evidence="4 5" id="KW-1015">Disulfide bond</keyword>
<reference evidence="7" key="1">
    <citation type="journal article" date="2020" name="Stud. Mycol.">
        <title>101 Dothideomycetes genomes: a test case for predicting lifestyles and emergence of pathogens.</title>
        <authorList>
            <person name="Haridas S."/>
            <person name="Albert R."/>
            <person name="Binder M."/>
            <person name="Bloem J."/>
            <person name="Labutti K."/>
            <person name="Salamov A."/>
            <person name="Andreopoulos B."/>
            <person name="Baker S."/>
            <person name="Barry K."/>
            <person name="Bills G."/>
            <person name="Bluhm B."/>
            <person name="Cannon C."/>
            <person name="Castanera R."/>
            <person name="Culley D."/>
            <person name="Daum C."/>
            <person name="Ezra D."/>
            <person name="Gonzalez J."/>
            <person name="Henrissat B."/>
            <person name="Kuo A."/>
            <person name="Liang C."/>
            <person name="Lipzen A."/>
            <person name="Lutzoni F."/>
            <person name="Magnuson J."/>
            <person name="Mondo S."/>
            <person name="Nolan M."/>
            <person name="Ohm R."/>
            <person name="Pangilinan J."/>
            <person name="Park H.-J."/>
            <person name="Ramirez L."/>
            <person name="Alfaro M."/>
            <person name="Sun H."/>
            <person name="Tritt A."/>
            <person name="Yoshinaga Y."/>
            <person name="Zwiers L.-H."/>
            <person name="Turgeon B."/>
            <person name="Goodwin S."/>
            <person name="Spatafora J."/>
            <person name="Crous P."/>
            <person name="Grigoriev I."/>
        </authorList>
    </citation>
    <scope>NUCLEOTIDE SEQUENCE</scope>
    <source>
        <strain evidence="7">CBS 121410</strain>
    </source>
</reference>
<dbReference type="PANTHER" id="PTHR33353">
    <property type="entry name" value="PUTATIVE (AFU_ORTHOLOGUE AFUA_1G12560)-RELATED"/>
    <property type="match status" value="1"/>
</dbReference>
<protein>
    <recommendedName>
        <fullName evidence="5">AA9 family lytic polysaccharide monooxygenase</fullName>
        <ecNumber evidence="5">1.14.99.56</ecNumber>
    </recommendedName>
    <alternativeName>
        <fullName evidence="5">Endo-beta-1,4-glucanase</fullName>
    </alternativeName>
    <alternativeName>
        <fullName evidence="5">Glycosyl hydrolase 61 family protein</fullName>
    </alternativeName>
</protein>
<dbReference type="GO" id="GO:0005576">
    <property type="term" value="C:extracellular region"/>
    <property type="evidence" value="ECO:0007669"/>
    <property type="project" value="UniProtKB-SubCell"/>
</dbReference>
<evidence type="ECO:0000256" key="4">
    <source>
        <dbReference type="ARBA" id="ARBA00023157"/>
    </source>
</evidence>
<dbReference type="PANTHER" id="PTHR33353:SF32">
    <property type="entry name" value="ENDO-BETA-1,4-GLUCANASE D"/>
    <property type="match status" value="1"/>
</dbReference>
<dbReference type="EC" id="1.14.99.56" evidence="5"/>
<keyword evidence="7" id="KW-0503">Monooxygenase</keyword>
<comment type="domain">
    <text evidence="5">Has a modular structure: an endo-beta-1,4-glucanase catalytic module at the N-terminus, a linker rich in serines and threonines, and a C-terminal carbohydrate-binding module (CBM).</text>
</comment>
<evidence type="ECO:0000313" key="7">
    <source>
        <dbReference type="EMBL" id="KAF2083575.1"/>
    </source>
</evidence>
<gene>
    <name evidence="7" type="ORF">K490DRAFT_3110</name>
</gene>
<dbReference type="Proteomes" id="UP000799776">
    <property type="component" value="Unassembled WGS sequence"/>
</dbReference>
<keyword evidence="5" id="KW-0624">Polysaccharide degradation</keyword>
<dbReference type="GO" id="GO:0030248">
    <property type="term" value="F:cellulose binding"/>
    <property type="evidence" value="ECO:0007669"/>
    <property type="project" value="UniProtKB-UniRule"/>
</dbReference>
<dbReference type="Gene3D" id="2.70.50.70">
    <property type="match status" value="1"/>
</dbReference>
<comment type="function">
    <text evidence="5">Lytic polysaccharide monooxygenase (LMPO) that depolymerizes crystalline and amorphous polysaccharides via the oxidation of scissile alpha- or beta-(1-4)-glycosidic bonds, yielding C1 and/or C4 oxidation products. Catalysis by LPMOs requires the reduction of the active-site copper from Cu(II) to Cu(I) by a reducing agent and H(2)O(2) or O(2) as a cosubstrate.</text>
</comment>
<name>A0A9P4HL29_9PEZI</name>
<comment type="catalytic activity">
    <reaction evidence="5">
        <text>[(1-&gt;4)-beta-D-glucosyl]n+m + reduced acceptor + O2 = 4-dehydro-beta-D-glucosyl-[(1-&gt;4)-beta-D-glucosyl]n-1 + [(1-&gt;4)-beta-D-glucosyl]m + acceptor + H2O.</text>
        <dbReference type="EC" id="1.14.99.56"/>
    </reaction>
</comment>
<dbReference type="AlphaFoldDB" id="A0A9P4HL29"/>
<evidence type="ECO:0000256" key="2">
    <source>
        <dbReference type="ARBA" id="ARBA00004613"/>
    </source>
</evidence>
<sequence>LLALASSAAVEAHTIFTTLYVNGVSQGDGVGIRMRKDPKTADYPISLNDSAMACGYDGEQGNPRVISVNDGDTLSFEWRAIGDDPSKGAIDPGHYGPCGIYLKKVDSATNDQGVGDGWFKLWDEGYDESTSQWCNQKLGGADDYGVYQHRLSIDLPSGLQGGYYLARPEILALHKAVDNPPDPQFYTGCAQIYLKSDGTKLPQSTVSIPGYVQADDSSVTFNVYDKPLHLPYDTPGPAVANLIESGQTGATIGQGSQSEGTLPAKCVMENGGWCGYEVAAYDNMTGCYAAAQDCWNQNTDCWNYASKLPTGGVPWCNDWADKCQNIDDQCDAKNYDGPPDDGKDLTPSPTSISVVMAAATSNLQAAVEKVAGSTAAASSEYAA</sequence>